<evidence type="ECO:0000313" key="1">
    <source>
        <dbReference type="EMBL" id="GEA66094.1"/>
    </source>
</evidence>
<protein>
    <submittedName>
        <fullName evidence="1">Uncharacterized protein</fullName>
    </submittedName>
</protein>
<dbReference type="AlphaFoldDB" id="A0A4Y3J475"/>
<accession>A0A4Y3J475</accession>
<evidence type="ECO:0000313" key="2">
    <source>
        <dbReference type="Proteomes" id="UP000317717"/>
    </source>
</evidence>
<name>A0A4Y3J475_ACIPI</name>
<comment type="caution">
    <text evidence="1">The sequence shown here is derived from an EMBL/GenBank/DDBJ whole genome shotgun (WGS) entry which is preliminary data.</text>
</comment>
<proteinExistence type="predicted"/>
<reference evidence="1 2" key="1">
    <citation type="submission" date="2019-06" db="EMBL/GenBank/DDBJ databases">
        <title>Whole genome shotgun sequence of Acinetobacter pittii NBRC 110514.</title>
        <authorList>
            <person name="Hosoyama A."/>
            <person name="Uohara A."/>
            <person name="Ohji S."/>
            <person name="Ichikawa N."/>
        </authorList>
    </citation>
    <scope>NUCLEOTIDE SEQUENCE [LARGE SCALE GENOMIC DNA]</scope>
    <source>
        <strain evidence="1 2">NBRC 110514</strain>
    </source>
</reference>
<dbReference type="Proteomes" id="UP000317717">
    <property type="component" value="Unassembled WGS sequence"/>
</dbReference>
<gene>
    <name evidence="1" type="ORF">PA3_02520</name>
</gene>
<dbReference type="EMBL" id="BJLJ01000001">
    <property type="protein sequence ID" value="GEA66094.1"/>
    <property type="molecule type" value="Genomic_DNA"/>
</dbReference>
<sequence>MKNDKYQNNKIIFNLRSNRLEVYIYDLKTTINNDYYLHLEPTWLS</sequence>
<organism evidence="1 2">
    <name type="scientific">Acinetobacter pittii</name>
    <name type="common">Acinetobacter genomosp. 3</name>
    <dbReference type="NCBI Taxonomy" id="48296"/>
    <lineage>
        <taxon>Bacteria</taxon>
        <taxon>Pseudomonadati</taxon>
        <taxon>Pseudomonadota</taxon>
        <taxon>Gammaproteobacteria</taxon>
        <taxon>Moraxellales</taxon>
        <taxon>Moraxellaceae</taxon>
        <taxon>Acinetobacter</taxon>
        <taxon>Acinetobacter calcoaceticus/baumannii complex</taxon>
    </lineage>
</organism>